<dbReference type="InterPro" id="IPR054722">
    <property type="entry name" value="PolX-like_BBD"/>
</dbReference>
<dbReference type="Pfam" id="PF22936">
    <property type="entry name" value="Pol_BBD"/>
    <property type="match status" value="1"/>
</dbReference>
<dbReference type="AlphaFoldDB" id="A0AAV3RXC8"/>
<reference evidence="2 3" key="1">
    <citation type="submission" date="2024-01" db="EMBL/GenBank/DDBJ databases">
        <title>The complete chloroplast genome sequence of Lithospermum erythrorhizon: insights into the phylogenetic relationship among Boraginaceae species and the maternal lineages of purple gromwells.</title>
        <authorList>
            <person name="Okada T."/>
            <person name="Watanabe K."/>
        </authorList>
    </citation>
    <scope>NUCLEOTIDE SEQUENCE [LARGE SCALE GENOMIC DNA]</scope>
</reference>
<proteinExistence type="predicted"/>
<sequence length="349" mass="39030">MSGSPPVVITEDDSQNTSVDNTHVIGSVPISSVFSTQQFENNPTYTICIRQDQLLLSWLLSSLIKPILVRLINCVTFDQFWASLAHMDASQRQARSSLLKMQLQTTPKGMVFMNDYIQKMRTILDNLQVTSSVVGNFELVSHILFCLPDEYDSICTPVYARGISIEHVDFGASNHVTSDLQNLTMHNNYSGNDHITVGNDQSLDIDHIGKSHLPISNSKSLGLRNVLHVPQIKKNHISVSQFTFDNNVYLEFHYFYYFVKDHQSLILLKGSIEQCLYKLETSSSSSNSSQSSSSINKATSFAMVGERTFAAVWHNRLGHPASTIVDSVLASNNVLIVGSRSMFVYSYCQ</sequence>
<gene>
    <name evidence="2" type="ORF">LIER_31804</name>
</gene>
<comment type="caution">
    <text evidence="2">The sequence shown here is derived from an EMBL/GenBank/DDBJ whole genome shotgun (WGS) entry which is preliminary data.</text>
</comment>
<dbReference type="PANTHER" id="PTHR47481">
    <property type="match status" value="1"/>
</dbReference>
<accession>A0AAV3RXC8</accession>
<dbReference type="EMBL" id="BAABME010011957">
    <property type="protein sequence ID" value="GAA0184516.1"/>
    <property type="molecule type" value="Genomic_DNA"/>
</dbReference>
<dbReference type="PANTHER" id="PTHR47481:SF31">
    <property type="entry name" value="OS01G0873500 PROTEIN"/>
    <property type="match status" value="1"/>
</dbReference>
<evidence type="ECO:0000313" key="2">
    <source>
        <dbReference type="EMBL" id="GAA0184516.1"/>
    </source>
</evidence>
<evidence type="ECO:0000259" key="1">
    <source>
        <dbReference type="Pfam" id="PF22936"/>
    </source>
</evidence>
<keyword evidence="3" id="KW-1185">Reference proteome</keyword>
<evidence type="ECO:0000313" key="3">
    <source>
        <dbReference type="Proteomes" id="UP001454036"/>
    </source>
</evidence>
<dbReference type="Proteomes" id="UP001454036">
    <property type="component" value="Unassembled WGS sequence"/>
</dbReference>
<feature type="domain" description="Retrovirus-related Pol polyprotein from transposon TNT 1-94-like beta-barrel" evidence="1">
    <location>
        <begin position="168"/>
        <end position="243"/>
    </location>
</feature>
<organism evidence="2 3">
    <name type="scientific">Lithospermum erythrorhizon</name>
    <name type="common">Purple gromwell</name>
    <name type="synonym">Lithospermum officinale var. erythrorhizon</name>
    <dbReference type="NCBI Taxonomy" id="34254"/>
    <lineage>
        <taxon>Eukaryota</taxon>
        <taxon>Viridiplantae</taxon>
        <taxon>Streptophyta</taxon>
        <taxon>Embryophyta</taxon>
        <taxon>Tracheophyta</taxon>
        <taxon>Spermatophyta</taxon>
        <taxon>Magnoliopsida</taxon>
        <taxon>eudicotyledons</taxon>
        <taxon>Gunneridae</taxon>
        <taxon>Pentapetalae</taxon>
        <taxon>asterids</taxon>
        <taxon>lamiids</taxon>
        <taxon>Boraginales</taxon>
        <taxon>Boraginaceae</taxon>
        <taxon>Boraginoideae</taxon>
        <taxon>Lithospermeae</taxon>
        <taxon>Lithospermum</taxon>
    </lineage>
</organism>
<name>A0AAV3RXC8_LITER</name>
<protein>
    <recommendedName>
        <fullName evidence="1">Retrovirus-related Pol polyprotein from transposon TNT 1-94-like beta-barrel domain-containing protein</fullName>
    </recommendedName>
</protein>